<dbReference type="PANTHER" id="PTHR46511:SF1">
    <property type="entry name" value="MORN REPEAT-CONTAINING PROTEIN 3"/>
    <property type="match status" value="1"/>
</dbReference>
<evidence type="ECO:0000256" key="3">
    <source>
        <dbReference type="ARBA" id="ARBA00023329"/>
    </source>
</evidence>
<name>A0A061SQ16_9CHLO</name>
<evidence type="ECO:0000256" key="1">
    <source>
        <dbReference type="ARBA" id="ARBA00004218"/>
    </source>
</evidence>
<dbReference type="Pfam" id="PF02493">
    <property type="entry name" value="MORN"/>
    <property type="match status" value="6"/>
</dbReference>
<dbReference type="SUPFAM" id="SSF82185">
    <property type="entry name" value="Histone H3 K4-specific methyltransferase SET7/9 N-terminal domain"/>
    <property type="match status" value="2"/>
</dbReference>
<dbReference type="PANTHER" id="PTHR46511">
    <property type="entry name" value="MORN REPEAT-CONTAINING PROTEIN 3"/>
    <property type="match status" value="1"/>
</dbReference>
<dbReference type="InterPro" id="IPR003409">
    <property type="entry name" value="MORN"/>
</dbReference>
<dbReference type="Gene3D" id="2.20.110.10">
    <property type="entry name" value="Histone H3 K4-specific methyltransferase SET7/9 N-terminal domain"/>
    <property type="match status" value="2"/>
</dbReference>
<sequence>MRTFTVDEQMWKGWDRKAQKEGQRHTVYWPTGEQYTGSWKDNKRHGKGTVIYKNGDKYEGDWENGLRHGLGTLWIFLEGKYVVRYNGGWHRDRPAGNGVFFGGEGELYEGDFSKGRRSGRGRQTIGGRPVDGFGGTVYEGEWDNDMKNGRGTLTKPNGDVFEGMWKDNMRHGRGTYYFTEKGMRYDGVWENDVAKCGTYSEIEESPPGARGTIPVLEVLDPGQVLKDATAAALAAVDGDAMAATAVEGEGSSGGEAVADKM</sequence>
<protein>
    <recommendedName>
        <fullName evidence="4">MORN repeat-containing protein 3</fullName>
    </recommendedName>
</protein>
<dbReference type="InterPro" id="IPR052472">
    <property type="entry name" value="MORN3"/>
</dbReference>
<dbReference type="SMART" id="SM00698">
    <property type="entry name" value="MORN"/>
    <property type="match status" value="6"/>
</dbReference>
<accession>A0A061SQ16</accession>
<dbReference type="GO" id="GO:0016020">
    <property type="term" value="C:membrane"/>
    <property type="evidence" value="ECO:0007669"/>
    <property type="project" value="UniProtKB-ARBA"/>
</dbReference>
<dbReference type="AlphaFoldDB" id="A0A061SQ16"/>
<reference evidence="6" key="1">
    <citation type="submission" date="2014-05" db="EMBL/GenBank/DDBJ databases">
        <title>The transcriptome of the halophilic microalga Tetraselmis sp. GSL018 isolated from the Great Salt Lake, Utah.</title>
        <authorList>
            <person name="Jinkerson R.E."/>
            <person name="D'Adamo S."/>
            <person name="Posewitz M.C."/>
        </authorList>
    </citation>
    <scope>NUCLEOTIDE SEQUENCE</scope>
    <source>
        <strain evidence="6">GSL018</strain>
    </source>
</reference>
<keyword evidence="2" id="KW-0677">Repeat</keyword>
<comment type="subcellular location">
    <subcellularLocation>
        <location evidence="1">Cytoplasmic vesicle</location>
        <location evidence="1">Secretory vesicle</location>
        <location evidence="1">Acrosome</location>
    </subcellularLocation>
</comment>
<evidence type="ECO:0000313" key="6">
    <source>
        <dbReference type="EMBL" id="JAC84796.1"/>
    </source>
</evidence>
<gene>
    <name evidence="6" type="ORF">TSPGSL018_121</name>
</gene>
<comment type="function">
    <text evidence="5">Assembles a suppression complex (suppresome) by tethering SIRT1 and MDM2 to regulate composite modifications of p53/TP53. Confers both deacetylation-mediated functional inactivation, by SIRT1, and ubiquitination-dependent degradation, by MDM2, of p53/TP53, promoting a proliferative and cell survival behaviors. May play a role in the regulation of spermatogenesis.</text>
</comment>
<evidence type="ECO:0000256" key="2">
    <source>
        <dbReference type="ARBA" id="ARBA00022737"/>
    </source>
</evidence>
<dbReference type="EMBL" id="GBEZ01000056">
    <property type="protein sequence ID" value="JAC84796.1"/>
    <property type="molecule type" value="Transcribed_RNA"/>
</dbReference>
<keyword evidence="3" id="KW-0968">Cytoplasmic vesicle</keyword>
<evidence type="ECO:0000256" key="5">
    <source>
        <dbReference type="ARBA" id="ARBA00045851"/>
    </source>
</evidence>
<proteinExistence type="predicted"/>
<organism evidence="6">
    <name type="scientific">Tetraselmis sp. GSL018</name>
    <dbReference type="NCBI Taxonomy" id="582737"/>
    <lineage>
        <taxon>Eukaryota</taxon>
        <taxon>Viridiplantae</taxon>
        <taxon>Chlorophyta</taxon>
        <taxon>core chlorophytes</taxon>
        <taxon>Chlorodendrophyceae</taxon>
        <taxon>Chlorodendrales</taxon>
        <taxon>Chlorodendraceae</taxon>
        <taxon>Tetraselmis</taxon>
    </lineage>
</organism>
<evidence type="ECO:0000256" key="4">
    <source>
        <dbReference type="ARBA" id="ARBA00039854"/>
    </source>
</evidence>
<dbReference type="GO" id="GO:0001669">
    <property type="term" value="C:acrosomal vesicle"/>
    <property type="evidence" value="ECO:0007669"/>
    <property type="project" value="UniProtKB-SubCell"/>
</dbReference>